<comment type="caution">
    <text evidence="1">The sequence shown here is derived from an EMBL/GenBank/DDBJ whole genome shotgun (WGS) entry which is preliminary data.</text>
</comment>
<dbReference type="AlphaFoldDB" id="A0A0A3J3B4"/>
<organism evidence="1 2">
    <name type="scientific">Ureibacillus massiliensis 4400831 = CIP 108448 = CCUG 49529</name>
    <dbReference type="NCBI Taxonomy" id="1211035"/>
    <lineage>
        <taxon>Bacteria</taxon>
        <taxon>Bacillati</taxon>
        <taxon>Bacillota</taxon>
        <taxon>Bacilli</taxon>
        <taxon>Bacillales</taxon>
        <taxon>Caryophanaceae</taxon>
        <taxon>Ureibacillus</taxon>
    </lineage>
</organism>
<evidence type="ECO:0000313" key="2">
    <source>
        <dbReference type="Proteomes" id="UP000030595"/>
    </source>
</evidence>
<dbReference type="EMBL" id="JPVQ01000024">
    <property type="protein sequence ID" value="KGR90185.1"/>
    <property type="molecule type" value="Genomic_DNA"/>
</dbReference>
<reference evidence="1 2" key="1">
    <citation type="submission" date="2014-02" db="EMBL/GenBank/DDBJ databases">
        <title>Draft genome sequence of Lysinibacillus massiliensis CCUG 49529.</title>
        <authorList>
            <person name="Zhang F."/>
            <person name="Wang G."/>
            <person name="Zhang L."/>
        </authorList>
    </citation>
    <scope>NUCLEOTIDE SEQUENCE [LARGE SCALE GENOMIC DNA]</scope>
    <source>
        <strain evidence="1 2">CCUG 49529</strain>
    </source>
</reference>
<evidence type="ECO:0000313" key="1">
    <source>
        <dbReference type="EMBL" id="KGR90185.1"/>
    </source>
</evidence>
<keyword evidence="2" id="KW-1185">Reference proteome</keyword>
<dbReference type="RefSeq" id="WP_036177563.1">
    <property type="nucleotide sequence ID" value="NZ_AVCZ01000024.1"/>
</dbReference>
<name>A0A0A3J3B4_9BACL</name>
<protein>
    <submittedName>
        <fullName evidence="1">Uncharacterized protein</fullName>
    </submittedName>
</protein>
<dbReference type="OrthoDB" id="1808294at2"/>
<gene>
    <name evidence="1" type="ORF">CD30_13130</name>
</gene>
<accession>A0A0A3J3B4</accession>
<dbReference type="Proteomes" id="UP000030595">
    <property type="component" value="Unassembled WGS sequence"/>
</dbReference>
<dbReference type="eggNOG" id="ENOG5033HD8">
    <property type="taxonomic scope" value="Bacteria"/>
</dbReference>
<sequence length="89" mass="10739">MFYDSTILIVETPNSTSHIKEIKGDIQPFRQTINFEGGFHVDVTKRLFCDDEKEMTLPRYVQIDNYAYKILFIENWSDYMEVWLYQCKK</sequence>
<proteinExistence type="predicted"/>